<name>A0AAW2C840_9ROSI</name>
<accession>A0AAW2C840</accession>
<feature type="compositionally biased region" description="Basic and acidic residues" evidence="1">
    <location>
        <begin position="46"/>
        <end position="57"/>
    </location>
</feature>
<evidence type="ECO:0000313" key="3">
    <source>
        <dbReference type="Proteomes" id="UP001459277"/>
    </source>
</evidence>
<proteinExistence type="predicted"/>
<organism evidence="2 3">
    <name type="scientific">Lithocarpus litseifolius</name>
    <dbReference type="NCBI Taxonomy" id="425828"/>
    <lineage>
        <taxon>Eukaryota</taxon>
        <taxon>Viridiplantae</taxon>
        <taxon>Streptophyta</taxon>
        <taxon>Embryophyta</taxon>
        <taxon>Tracheophyta</taxon>
        <taxon>Spermatophyta</taxon>
        <taxon>Magnoliopsida</taxon>
        <taxon>eudicotyledons</taxon>
        <taxon>Gunneridae</taxon>
        <taxon>Pentapetalae</taxon>
        <taxon>rosids</taxon>
        <taxon>fabids</taxon>
        <taxon>Fagales</taxon>
        <taxon>Fagaceae</taxon>
        <taxon>Lithocarpus</taxon>
    </lineage>
</organism>
<dbReference type="Proteomes" id="UP001459277">
    <property type="component" value="Unassembled WGS sequence"/>
</dbReference>
<feature type="region of interest" description="Disordered" evidence="1">
    <location>
        <begin position="18"/>
        <end position="68"/>
    </location>
</feature>
<reference evidence="2 3" key="1">
    <citation type="submission" date="2024-01" db="EMBL/GenBank/DDBJ databases">
        <title>A telomere-to-telomere, gap-free genome of sweet tea (Lithocarpus litseifolius).</title>
        <authorList>
            <person name="Zhou J."/>
        </authorList>
    </citation>
    <scope>NUCLEOTIDE SEQUENCE [LARGE SCALE GENOMIC DNA]</scope>
    <source>
        <strain evidence="2">Zhou-2022a</strain>
        <tissue evidence="2">Leaf</tissue>
    </source>
</reference>
<keyword evidence="3" id="KW-1185">Reference proteome</keyword>
<dbReference type="EMBL" id="JAZDWU010000008">
    <property type="protein sequence ID" value="KAK9993697.1"/>
    <property type="molecule type" value="Genomic_DNA"/>
</dbReference>
<comment type="caution">
    <text evidence="2">The sequence shown here is derived from an EMBL/GenBank/DDBJ whole genome shotgun (WGS) entry which is preliminary data.</text>
</comment>
<feature type="compositionally biased region" description="Polar residues" evidence="1">
    <location>
        <begin position="29"/>
        <end position="45"/>
    </location>
</feature>
<evidence type="ECO:0000256" key="1">
    <source>
        <dbReference type="SAM" id="MobiDB-lite"/>
    </source>
</evidence>
<evidence type="ECO:0000313" key="2">
    <source>
        <dbReference type="EMBL" id="KAK9993697.1"/>
    </source>
</evidence>
<sequence>MSSELSSDQLWVREEAGYDEVFPSGQGVPGTSNSERGLSANSSSVGEDKDLDVHGSENDSNDDFVGVEPPTQSVIGFDGFRDFIMIPLWTINDFNFSIKQTHFNTLREKYQIPANIPIRLPSKYEKCYYEGLEDVGVYEQMLKAGLRFPFSALHRRLP</sequence>
<protein>
    <submittedName>
        <fullName evidence="2">Uncharacterized protein</fullName>
    </submittedName>
</protein>
<dbReference type="AlphaFoldDB" id="A0AAW2C840"/>
<gene>
    <name evidence="2" type="ORF">SO802_023400</name>
</gene>